<name>A0ABD3NSH0_9STRA</name>
<organism evidence="1 2">
    <name type="scientific">Cyclotella atomus</name>
    <dbReference type="NCBI Taxonomy" id="382360"/>
    <lineage>
        <taxon>Eukaryota</taxon>
        <taxon>Sar</taxon>
        <taxon>Stramenopiles</taxon>
        <taxon>Ochrophyta</taxon>
        <taxon>Bacillariophyta</taxon>
        <taxon>Coscinodiscophyceae</taxon>
        <taxon>Thalassiosirophycidae</taxon>
        <taxon>Stephanodiscales</taxon>
        <taxon>Stephanodiscaceae</taxon>
        <taxon>Cyclotella</taxon>
    </lineage>
</organism>
<gene>
    <name evidence="1" type="ORF">ACHAWO_002829</name>
</gene>
<dbReference type="EMBL" id="JALLPJ020000986">
    <property type="protein sequence ID" value="KAL3778428.1"/>
    <property type="molecule type" value="Genomic_DNA"/>
</dbReference>
<comment type="caution">
    <text evidence="1">The sequence shown here is derived from an EMBL/GenBank/DDBJ whole genome shotgun (WGS) entry which is preliminary data.</text>
</comment>
<reference evidence="1 2" key="1">
    <citation type="submission" date="2024-10" db="EMBL/GenBank/DDBJ databases">
        <title>Updated reference genomes for cyclostephanoid diatoms.</title>
        <authorList>
            <person name="Roberts W.R."/>
            <person name="Alverson A.J."/>
        </authorList>
    </citation>
    <scope>NUCLEOTIDE SEQUENCE [LARGE SCALE GENOMIC DNA]</scope>
    <source>
        <strain evidence="1 2">AJA010-31</strain>
    </source>
</reference>
<evidence type="ECO:0000313" key="1">
    <source>
        <dbReference type="EMBL" id="KAL3778428.1"/>
    </source>
</evidence>
<proteinExistence type="predicted"/>
<dbReference type="Proteomes" id="UP001530400">
    <property type="component" value="Unassembled WGS sequence"/>
</dbReference>
<sequence length="18" mass="2185">MLLMNCFKMKMADSHKQQ</sequence>
<accession>A0ABD3NSH0</accession>
<dbReference type="AlphaFoldDB" id="A0ABD3NSH0"/>
<protein>
    <submittedName>
        <fullName evidence="1">Uncharacterized protein</fullName>
    </submittedName>
</protein>
<evidence type="ECO:0000313" key="2">
    <source>
        <dbReference type="Proteomes" id="UP001530400"/>
    </source>
</evidence>
<keyword evidence="2" id="KW-1185">Reference proteome</keyword>